<name>A0A9D4UWV2_ADICA</name>
<sequence length="104" mass="11718">MLGYIEPMTQGMLLKGCNTETLSLSLILQFYTCAQSKHTPLSYTGTLWPTFMLLWPDATSVRGAERRHMPWPPNPSYLVCGNADTTLVTKTFADCKLNTIHKCF</sequence>
<accession>A0A9D4UWV2</accession>
<evidence type="ECO:0000313" key="1">
    <source>
        <dbReference type="EMBL" id="KAI5074988.1"/>
    </source>
</evidence>
<evidence type="ECO:0000313" key="2">
    <source>
        <dbReference type="Proteomes" id="UP000886520"/>
    </source>
</evidence>
<dbReference type="EMBL" id="JABFUD020000010">
    <property type="protein sequence ID" value="KAI5074988.1"/>
    <property type="molecule type" value="Genomic_DNA"/>
</dbReference>
<organism evidence="1 2">
    <name type="scientific">Adiantum capillus-veneris</name>
    <name type="common">Maidenhair fern</name>
    <dbReference type="NCBI Taxonomy" id="13818"/>
    <lineage>
        <taxon>Eukaryota</taxon>
        <taxon>Viridiplantae</taxon>
        <taxon>Streptophyta</taxon>
        <taxon>Embryophyta</taxon>
        <taxon>Tracheophyta</taxon>
        <taxon>Polypodiopsida</taxon>
        <taxon>Polypodiidae</taxon>
        <taxon>Polypodiales</taxon>
        <taxon>Pteridineae</taxon>
        <taxon>Pteridaceae</taxon>
        <taxon>Vittarioideae</taxon>
        <taxon>Adiantum</taxon>
    </lineage>
</organism>
<protein>
    <submittedName>
        <fullName evidence="1">Uncharacterized protein</fullName>
    </submittedName>
</protein>
<dbReference type="AlphaFoldDB" id="A0A9D4UWV2"/>
<keyword evidence="2" id="KW-1185">Reference proteome</keyword>
<gene>
    <name evidence="1" type="ORF">GOP47_0010949</name>
</gene>
<reference evidence="1" key="1">
    <citation type="submission" date="2021-01" db="EMBL/GenBank/DDBJ databases">
        <title>Adiantum capillus-veneris genome.</title>
        <authorList>
            <person name="Fang Y."/>
            <person name="Liao Q."/>
        </authorList>
    </citation>
    <scope>NUCLEOTIDE SEQUENCE</scope>
    <source>
        <strain evidence="1">H3</strain>
        <tissue evidence="1">Leaf</tissue>
    </source>
</reference>
<dbReference type="Proteomes" id="UP000886520">
    <property type="component" value="Chromosome 10"/>
</dbReference>
<proteinExistence type="predicted"/>
<comment type="caution">
    <text evidence="1">The sequence shown here is derived from an EMBL/GenBank/DDBJ whole genome shotgun (WGS) entry which is preliminary data.</text>
</comment>